<dbReference type="EMBL" id="LR796274">
    <property type="protein sequence ID" value="CAB4133263.1"/>
    <property type="molecule type" value="Genomic_DNA"/>
</dbReference>
<protein>
    <submittedName>
        <fullName evidence="1">Uncharacterized protein</fullName>
    </submittedName>
</protein>
<evidence type="ECO:0000313" key="1">
    <source>
        <dbReference type="EMBL" id="CAB4133263.1"/>
    </source>
</evidence>
<proteinExistence type="predicted"/>
<reference evidence="1" key="1">
    <citation type="submission" date="2020-04" db="EMBL/GenBank/DDBJ databases">
        <authorList>
            <person name="Chiriac C."/>
            <person name="Salcher M."/>
            <person name="Ghai R."/>
            <person name="Kavagutti S V."/>
        </authorList>
    </citation>
    <scope>NUCLEOTIDE SEQUENCE</scope>
</reference>
<dbReference type="SUPFAM" id="SSF52266">
    <property type="entry name" value="SGNH hydrolase"/>
    <property type="match status" value="1"/>
</dbReference>
<sequence>MKNKIYICGDSISVPDNDYKNHHWSEQLAYHLPDYKIKNLAFVGATNFAISAQIEKAITDPDLKLMIINGADIYRFNTTNAFYDKTISETYVPTEKFYYNGVQKLAEKLYIESYKNPLVEPEKLVDLMMQDMHIIDGKRPDPRKILGHFGVWMLNGDKIFLDAQEKLSPQTMTAAIEYIENIFNLNQKFYEDLAILEGKLYKLKSKQIPFLYNLGGLTNKSSYFYDLYVEIIDTIDRNPDFKKEYLELNLYNLGEDFRKMVNSAPTFHISDIKTHTKISDYYLKRIKETI</sequence>
<gene>
    <name evidence="1" type="ORF">UFOVP257_104</name>
</gene>
<name>A0A6J5LIY4_9CAUD</name>
<accession>A0A6J5LIY4</accession>
<organism evidence="1">
    <name type="scientific">uncultured Caudovirales phage</name>
    <dbReference type="NCBI Taxonomy" id="2100421"/>
    <lineage>
        <taxon>Viruses</taxon>
        <taxon>Duplodnaviria</taxon>
        <taxon>Heunggongvirae</taxon>
        <taxon>Uroviricota</taxon>
        <taxon>Caudoviricetes</taxon>
        <taxon>Peduoviridae</taxon>
        <taxon>Maltschvirus</taxon>
        <taxon>Maltschvirus maltsch</taxon>
    </lineage>
</organism>